<sequence>PQLRNSLFTSMEHYNIGETVHISEPPDIPGQLPVLSSDSGVADSADSGRRFCLLMQVKPGSKAGRLVDYAVAQLLGNADADVKSKPKLHPIDQVLWTGDGDALEKAISCSEMTKRRCDSRGLQLHQANCLFYQKMRQFYEPKLPGLDRLQAVREVPAIRCLLSRLELPASASPLPAGSDFAAHFVSSVLPAEAGRQRAAPVSNPAKRHVTKVKARKGAKLLLSAKREAPSGEEK</sequence>
<proteinExistence type="predicted"/>
<dbReference type="AlphaFoldDB" id="A0A267FZ73"/>
<gene>
    <name evidence="3" type="ORF">BOX15_Mlig003792g5</name>
</gene>
<reference evidence="3 4" key="1">
    <citation type="submission" date="2017-06" db="EMBL/GenBank/DDBJ databases">
        <title>A platform for efficient transgenesis in Macrostomum lignano, a flatworm model organism for stem cell research.</title>
        <authorList>
            <person name="Berezikov E."/>
        </authorList>
    </citation>
    <scope>NUCLEOTIDE SEQUENCE [LARGE SCALE GENOMIC DNA]</scope>
    <source>
        <strain evidence="3">DV1</strain>
        <tissue evidence="3">Whole organism</tissue>
    </source>
</reference>
<feature type="domain" description="DNA/RNA-binding protein Alba-like" evidence="2">
    <location>
        <begin position="55"/>
        <end position="126"/>
    </location>
</feature>
<dbReference type="OrthoDB" id="424402at2759"/>
<evidence type="ECO:0000313" key="3">
    <source>
        <dbReference type="EMBL" id="PAA79118.1"/>
    </source>
</evidence>
<feature type="region of interest" description="Disordered" evidence="1">
    <location>
        <begin position="195"/>
        <end position="234"/>
    </location>
</feature>
<dbReference type="InterPro" id="IPR002775">
    <property type="entry name" value="DNA/RNA-bd_Alba-like"/>
</dbReference>
<comment type="caution">
    <text evidence="3">The sequence shown here is derived from an EMBL/GenBank/DDBJ whole genome shotgun (WGS) entry which is preliminary data.</text>
</comment>
<dbReference type="Pfam" id="PF01918">
    <property type="entry name" value="Alba"/>
    <property type="match status" value="1"/>
</dbReference>
<dbReference type="SUPFAM" id="SSF82704">
    <property type="entry name" value="AlbA-like"/>
    <property type="match status" value="1"/>
</dbReference>
<dbReference type="EMBL" id="NIVC01000652">
    <property type="protein sequence ID" value="PAA79118.1"/>
    <property type="molecule type" value="Genomic_DNA"/>
</dbReference>
<organism evidence="3 4">
    <name type="scientific">Macrostomum lignano</name>
    <dbReference type="NCBI Taxonomy" id="282301"/>
    <lineage>
        <taxon>Eukaryota</taxon>
        <taxon>Metazoa</taxon>
        <taxon>Spiralia</taxon>
        <taxon>Lophotrochozoa</taxon>
        <taxon>Platyhelminthes</taxon>
        <taxon>Rhabditophora</taxon>
        <taxon>Macrostomorpha</taxon>
        <taxon>Macrostomida</taxon>
        <taxon>Macrostomidae</taxon>
        <taxon>Macrostomum</taxon>
    </lineage>
</organism>
<keyword evidence="4" id="KW-1185">Reference proteome</keyword>
<feature type="compositionally biased region" description="Basic residues" evidence="1">
    <location>
        <begin position="205"/>
        <end position="218"/>
    </location>
</feature>
<evidence type="ECO:0000256" key="1">
    <source>
        <dbReference type="SAM" id="MobiDB-lite"/>
    </source>
</evidence>
<feature type="non-terminal residue" evidence="3">
    <location>
        <position position="1"/>
    </location>
</feature>
<name>A0A267FZ73_9PLAT</name>
<dbReference type="STRING" id="282301.A0A267FZ73"/>
<feature type="compositionally biased region" description="Basic and acidic residues" evidence="1">
    <location>
        <begin position="224"/>
        <end position="234"/>
    </location>
</feature>
<protein>
    <recommendedName>
        <fullName evidence="2">DNA/RNA-binding protein Alba-like domain-containing protein</fullName>
    </recommendedName>
</protein>
<evidence type="ECO:0000313" key="4">
    <source>
        <dbReference type="Proteomes" id="UP000215902"/>
    </source>
</evidence>
<dbReference type="InterPro" id="IPR036882">
    <property type="entry name" value="Alba-like_dom_sf"/>
</dbReference>
<dbReference type="GO" id="GO:0003676">
    <property type="term" value="F:nucleic acid binding"/>
    <property type="evidence" value="ECO:0007669"/>
    <property type="project" value="InterPro"/>
</dbReference>
<dbReference type="Proteomes" id="UP000215902">
    <property type="component" value="Unassembled WGS sequence"/>
</dbReference>
<accession>A0A267FZ73</accession>
<evidence type="ECO:0000259" key="2">
    <source>
        <dbReference type="Pfam" id="PF01918"/>
    </source>
</evidence>